<evidence type="ECO:0000313" key="1">
    <source>
        <dbReference type="EMBL" id="GFD60797.1"/>
    </source>
</evidence>
<proteinExistence type="predicted"/>
<reference evidence="1" key="1">
    <citation type="journal article" date="2019" name="Sci. Rep.">
        <title>Draft genome of Tanacetum cinerariifolium, the natural source of mosquito coil.</title>
        <authorList>
            <person name="Yamashiro T."/>
            <person name="Shiraishi A."/>
            <person name="Satake H."/>
            <person name="Nakayama K."/>
        </authorList>
    </citation>
    <scope>NUCLEOTIDE SEQUENCE</scope>
</reference>
<accession>A0A699XM83</accession>
<protein>
    <submittedName>
        <fullName evidence="1">Uncharacterized protein</fullName>
    </submittedName>
</protein>
<feature type="non-terminal residue" evidence="1">
    <location>
        <position position="80"/>
    </location>
</feature>
<sequence length="80" mass="7965">QVGLDDHAQGLVTRAVDGGVGQREAEVGLRVETGYGGALRRGRRHVGGLDRGGPGRGPLAAAAIAVGEVVGPGDAAREQA</sequence>
<gene>
    <name evidence="1" type="ORF">Tci_932766</name>
</gene>
<name>A0A699XM83_TANCI</name>
<dbReference type="EMBL" id="BKCJ011882727">
    <property type="protein sequence ID" value="GFD60797.1"/>
    <property type="molecule type" value="Genomic_DNA"/>
</dbReference>
<comment type="caution">
    <text evidence="1">The sequence shown here is derived from an EMBL/GenBank/DDBJ whole genome shotgun (WGS) entry which is preliminary data.</text>
</comment>
<feature type="non-terminal residue" evidence="1">
    <location>
        <position position="1"/>
    </location>
</feature>
<dbReference type="AlphaFoldDB" id="A0A699XM83"/>
<organism evidence="1">
    <name type="scientific">Tanacetum cinerariifolium</name>
    <name type="common">Dalmatian daisy</name>
    <name type="synonym">Chrysanthemum cinerariifolium</name>
    <dbReference type="NCBI Taxonomy" id="118510"/>
    <lineage>
        <taxon>Eukaryota</taxon>
        <taxon>Viridiplantae</taxon>
        <taxon>Streptophyta</taxon>
        <taxon>Embryophyta</taxon>
        <taxon>Tracheophyta</taxon>
        <taxon>Spermatophyta</taxon>
        <taxon>Magnoliopsida</taxon>
        <taxon>eudicotyledons</taxon>
        <taxon>Gunneridae</taxon>
        <taxon>Pentapetalae</taxon>
        <taxon>asterids</taxon>
        <taxon>campanulids</taxon>
        <taxon>Asterales</taxon>
        <taxon>Asteraceae</taxon>
        <taxon>Asteroideae</taxon>
        <taxon>Anthemideae</taxon>
        <taxon>Anthemidinae</taxon>
        <taxon>Tanacetum</taxon>
    </lineage>
</organism>